<comment type="similarity">
    <text evidence="2">Belongs to the histidine acid phosphatase family.</text>
</comment>
<evidence type="ECO:0000313" key="4">
    <source>
        <dbReference type="EnsemblMetazoa" id="CJA23121a.1"/>
    </source>
</evidence>
<protein>
    <recommendedName>
        <fullName evidence="6">Acid phosphatase</fullName>
    </recommendedName>
</protein>
<dbReference type="InterPro" id="IPR029033">
    <property type="entry name" value="His_PPase_superfam"/>
</dbReference>
<organism evidence="4 5">
    <name type="scientific">Caenorhabditis japonica</name>
    <dbReference type="NCBI Taxonomy" id="281687"/>
    <lineage>
        <taxon>Eukaryota</taxon>
        <taxon>Metazoa</taxon>
        <taxon>Ecdysozoa</taxon>
        <taxon>Nematoda</taxon>
        <taxon>Chromadorea</taxon>
        <taxon>Rhabditida</taxon>
        <taxon>Rhabditina</taxon>
        <taxon>Rhabditomorpha</taxon>
        <taxon>Rhabditoidea</taxon>
        <taxon>Rhabditidae</taxon>
        <taxon>Peloderinae</taxon>
        <taxon>Caenorhabditis</taxon>
    </lineage>
</organism>
<proteinExistence type="inferred from homology"/>
<keyword evidence="3" id="KW-0732">Signal</keyword>
<accession>A0A8R1E5V8</accession>
<evidence type="ECO:0000256" key="3">
    <source>
        <dbReference type="SAM" id="SignalP"/>
    </source>
</evidence>
<evidence type="ECO:0000256" key="2">
    <source>
        <dbReference type="ARBA" id="ARBA00005375"/>
    </source>
</evidence>
<evidence type="ECO:0000313" key="5">
    <source>
        <dbReference type="Proteomes" id="UP000005237"/>
    </source>
</evidence>
<reference evidence="4" key="2">
    <citation type="submission" date="2022-06" db="UniProtKB">
        <authorList>
            <consortium name="EnsemblMetazoa"/>
        </authorList>
    </citation>
    <scope>IDENTIFICATION</scope>
    <source>
        <strain evidence="4">DF5081</strain>
    </source>
</reference>
<feature type="chain" id="PRO_5035913252" description="Acid phosphatase" evidence="3">
    <location>
        <begin position="17"/>
        <end position="389"/>
    </location>
</feature>
<dbReference type="InterPro" id="IPR000560">
    <property type="entry name" value="His_Pase_clade-2"/>
</dbReference>
<dbReference type="InterPro" id="IPR033379">
    <property type="entry name" value="Acid_Pase_AS"/>
</dbReference>
<dbReference type="GO" id="GO:0003993">
    <property type="term" value="F:acid phosphatase activity"/>
    <property type="evidence" value="ECO:0007669"/>
    <property type="project" value="UniProtKB-EC"/>
</dbReference>
<dbReference type="Gene3D" id="3.40.50.1240">
    <property type="entry name" value="Phosphoglycerate mutase-like"/>
    <property type="match status" value="1"/>
</dbReference>
<dbReference type="EnsemblMetazoa" id="CJA23121a.1">
    <property type="protein sequence ID" value="CJA23121a.1"/>
    <property type="gene ID" value="WBGene00178693"/>
</dbReference>
<dbReference type="Proteomes" id="UP000005237">
    <property type="component" value="Unassembled WGS sequence"/>
</dbReference>
<evidence type="ECO:0000256" key="1">
    <source>
        <dbReference type="ARBA" id="ARBA00000032"/>
    </source>
</evidence>
<dbReference type="Pfam" id="PF00328">
    <property type="entry name" value="His_Phos_2"/>
    <property type="match status" value="1"/>
</dbReference>
<feature type="signal peptide" evidence="3">
    <location>
        <begin position="1"/>
        <end position="16"/>
    </location>
</feature>
<dbReference type="PROSITE" id="PS00616">
    <property type="entry name" value="HIS_ACID_PHOSPHAT_1"/>
    <property type="match status" value="1"/>
</dbReference>
<sequence length="389" mass="44331">MKLYVLFALLAGYCSAKIKLEFVQGLWRHGERSALVDLYPIYEDDWVYGGGGLGELTGKGMGEMNELGRLFRKRYVNELHFLQPKYVSREVYIRSTDLNRTIISANSLAYGFFPPSLYDVPDVDYPFKPFKWQPGLTFVPIHVDGPDQCAAAQNCPCPRYDILQSEMLKLPEVLPKFQQVVLLNRQVAAYYNKTSGVDTFYEYPDTWKCQRAYFNTTLYQKFPWYNEQLYRQSQLVYAPVKGFLEGNFADSSVVNGVDIGHEMRVLNCSAQSNCSSYLKKLKFYGYSFHDNNVYAALVALGIPQLTNTDDGWPAYASGILLEFYRDTETNDNFFKVLYRESDDTEIVDVTNQVPICNGTSLCPLSALQTLAQTLKPLPDITTLCNSPVF</sequence>
<dbReference type="CDD" id="cd07061">
    <property type="entry name" value="HP_HAP_like"/>
    <property type="match status" value="1"/>
</dbReference>
<comment type="catalytic activity">
    <reaction evidence="1">
        <text>a phosphate monoester + H2O = an alcohol + phosphate</text>
        <dbReference type="Rhea" id="RHEA:15017"/>
        <dbReference type="ChEBI" id="CHEBI:15377"/>
        <dbReference type="ChEBI" id="CHEBI:30879"/>
        <dbReference type="ChEBI" id="CHEBI:43474"/>
        <dbReference type="ChEBI" id="CHEBI:67140"/>
        <dbReference type="EC" id="3.1.3.2"/>
    </reaction>
</comment>
<keyword evidence="5" id="KW-1185">Reference proteome</keyword>
<dbReference type="PANTHER" id="PTHR11567">
    <property type="entry name" value="ACID PHOSPHATASE-RELATED"/>
    <property type="match status" value="1"/>
</dbReference>
<dbReference type="AlphaFoldDB" id="A0A8R1E5V8"/>
<name>A0A8R1E5V8_CAEJA</name>
<evidence type="ECO:0008006" key="6">
    <source>
        <dbReference type="Google" id="ProtNLM"/>
    </source>
</evidence>
<dbReference type="PANTHER" id="PTHR11567:SF181">
    <property type="entry name" value="ACID PHOSPHATASE 10-RELATED"/>
    <property type="match status" value="1"/>
</dbReference>
<dbReference type="InterPro" id="IPR050645">
    <property type="entry name" value="Histidine_acid_phosphatase"/>
</dbReference>
<dbReference type="SUPFAM" id="SSF53254">
    <property type="entry name" value="Phosphoglycerate mutase-like"/>
    <property type="match status" value="1"/>
</dbReference>
<reference evidence="5" key="1">
    <citation type="submission" date="2010-08" db="EMBL/GenBank/DDBJ databases">
        <authorList>
            <consortium name="Caenorhabditis japonica Sequencing Consortium"/>
            <person name="Wilson R.K."/>
        </authorList>
    </citation>
    <scope>NUCLEOTIDE SEQUENCE [LARGE SCALE GENOMIC DNA]</scope>
    <source>
        <strain evidence="5">DF5081</strain>
    </source>
</reference>